<dbReference type="EMBL" id="MN740354">
    <property type="protein sequence ID" value="QHU02101.1"/>
    <property type="molecule type" value="Genomic_DNA"/>
</dbReference>
<organism evidence="2">
    <name type="scientific">viral metagenome</name>
    <dbReference type="NCBI Taxonomy" id="1070528"/>
    <lineage>
        <taxon>unclassified sequences</taxon>
        <taxon>metagenomes</taxon>
        <taxon>organismal metagenomes</taxon>
    </lineage>
</organism>
<evidence type="ECO:0000256" key="1">
    <source>
        <dbReference type="SAM" id="MobiDB-lite"/>
    </source>
</evidence>
<name>A0A6C0JBC8_9ZZZZ</name>
<protein>
    <submittedName>
        <fullName evidence="2">Uncharacterized protein</fullName>
    </submittedName>
</protein>
<sequence>MKYKLEGNNPHGNLVRDRRNAQNRSSLWGDRINKIRFEGRPFNWQKLFTI</sequence>
<proteinExistence type="predicted"/>
<accession>A0A6C0JBC8</accession>
<evidence type="ECO:0000313" key="2">
    <source>
        <dbReference type="EMBL" id="QHU02101.1"/>
    </source>
</evidence>
<dbReference type="AlphaFoldDB" id="A0A6C0JBC8"/>
<feature type="region of interest" description="Disordered" evidence="1">
    <location>
        <begin position="1"/>
        <end position="20"/>
    </location>
</feature>
<reference evidence="2" key="1">
    <citation type="journal article" date="2020" name="Nature">
        <title>Giant virus diversity and host interactions through global metagenomics.</title>
        <authorList>
            <person name="Schulz F."/>
            <person name="Roux S."/>
            <person name="Paez-Espino D."/>
            <person name="Jungbluth S."/>
            <person name="Walsh D.A."/>
            <person name="Denef V.J."/>
            <person name="McMahon K.D."/>
            <person name="Konstantinidis K.T."/>
            <person name="Eloe-Fadrosh E.A."/>
            <person name="Kyrpides N.C."/>
            <person name="Woyke T."/>
        </authorList>
    </citation>
    <scope>NUCLEOTIDE SEQUENCE</scope>
    <source>
        <strain evidence="2">GVMAG-M-3300025880-56</strain>
    </source>
</reference>